<dbReference type="RefSeq" id="XP_031927850.1">
    <property type="nucleotide sequence ID" value="XM_032066876.1"/>
</dbReference>
<gene>
    <name evidence="1" type="ORF">BDV27DRAFT_127954</name>
</gene>
<name>A0A5N7A6P1_9EURO</name>
<dbReference type="EMBL" id="ML737644">
    <property type="protein sequence ID" value="KAE8364769.1"/>
    <property type="molecule type" value="Genomic_DNA"/>
</dbReference>
<accession>A0A5N7A6P1</accession>
<sequence length="114" mass="12632">MILFISPSIINPSFRHSLIHSLDFVRRFGEASLLPFLHSQQPSLKLMLPVLFVPALASINHWSPSLARSSTISIGVGASLQCFLVVWMRLSAGWFARKQNSSTSLGGFSFLVCR</sequence>
<dbReference type="Proteomes" id="UP000326268">
    <property type="component" value="Unassembled WGS sequence"/>
</dbReference>
<organism evidence="1 2">
    <name type="scientific">Aspergillus caelatus</name>
    <dbReference type="NCBI Taxonomy" id="61420"/>
    <lineage>
        <taxon>Eukaryota</taxon>
        <taxon>Fungi</taxon>
        <taxon>Dikarya</taxon>
        <taxon>Ascomycota</taxon>
        <taxon>Pezizomycotina</taxon>
        <taxon>Eurotiomycetes</taxon>
        <taxon>Eurotiomycetidae</taxon>
        <taxon>Eurotiales</taxon>
        <taxon>Aspergillaceae</taxon>
        <taxon>Aspergillus</taxon>
        <taxon>Aspergillus subgen. Circumdati</taxon>
    </lineage>
</organism>
<reference evidence="1 2" key="1">
    <citation type="submission" date="2019-04" db="EMBL/GenBank/DDBJ databases">
        <title>Friends and foes A comparative genomics studyof 23 Aspergillus species from section Flavi.</title>
        <authorList>
            <consortium name="DOE Joint Genome Institute"/>
            <person name="Kjaerbolling I."/>
            <person name="Vesth T."/>
            <person name="Frisvad J.C."/>
            <person name="Nybo J.L."/>
            <person name="Theobald S."/>
            <person name="Kildgaard S."/>
            <person name="Isbrandt T."/>
            <person name="Kuo A."/>
            <person name="Sato A."/>
            <person name="Lyhne E.K."/>
            <person name="Kogle M.E."/>
            <person name="Wiebenga A."/>
            <person name="Kun R.S."/>
            <person name="Lubbers R.J."/>
            <person name="Makela M.R."/>
            <person name="Barry K."/>
            <person name="Chovatia M."/>
            <person name="Clum A."/>
            <person name="Daum C."/>
            <person name="Haridas S."/>
            <person name="He G."/>
            <person name="LaButti K."/>
            <person name="Lipzen A."/>
            <person name="Mondo S."/>
            <person name="Riley R."/>
            <person name="Salamov A."/>
            <person name="Simmons B.A."/>
            <person name="Magnuson J.K."/>
            <person name="Henrissat B."/>
            <person name="Mortensen U.H."/>
            <person name="Larsen T.O."/>
            <person name="Devries R.P."/>
            <person name="Grigoriev I.V."/>
            <person name="Machida M."/>
            <person name="Baker S.E."/>
            <person name="Andersen M.R."/>
        </authorList>
    </citation>
    <scope>NUCLEOTIDE SEQUENCE [LARGE SCALE GENOMIC DNA]</scope>
    <source>
        <strain evidence="1 2">CBS 763.97</strain>
    </source>
</reference>
<keyword evidence="2" id="KW-1185">Reference proteome</keyword>
<dbReference type="GeneID" id="43651322"/>
<evidence type="ECO:0000313" key="2">
    <source>
        <dbReference type="Proteomes" id="UP000326268"/>
    </source>
</evidence>
<dbReference type="AlphaFoldDB" id="A0A5N7A6P1"/>
<proteinExistence type="predicted"/>
<protein>
    <submittedName>
        <fullName evidence="1">Uncharacterized protein</fullName>
    </submittedName>
</protein>
<evidence type="ECO:0000313" key="1">
    <source>
        <dbReference type="EMBL" id="KAE8364769.1"/>
    </source>
</evidence>